<comment type="caution">
    <text evidence="2">The sequence shown here is derived from an EMBL/GenBank/DDBJ whole genome shotgun (WGS) entry which is preliminary data.</text>
</comment>
<protein>
    <submittedName>
        <fullName evidence="2">Uncharacterized protein</fullName>
    </submittedName>
</protein>
<dbReference type="AlphaFoldDB" id="C4GFC2"/>
<dbReference type="EMBL" id="ACJW02000002">
    <property type="protein sequence ID" value="EEP68928.1"/>
    <property type="molecule type" value="Genomic_DNA"/>
</dbReference>
<name>C4GFC2_9NEIS</name>
<organism evidence="2 3">
    <name type="scientific">Kingella oralis ATCC 51147</name>
    <dbReference type="NCBI Taxonomy" id="629741"/>
    <lineage>
        <taxon>Bacteria</taxon>
        <taxon>Pseudomonadati</taxon>
        <taxon>Pseudomonadota</taxon>
        <taxon>Betaproteobacteria</taxon>
        <taxon>Neisseriales</taxon>
        <taxon>Neisseriaceae</taxon>
        <taxon>Kingella</taxon>
    </lineage>
</organism>
<evidence type="ECO:0000313" key="2">
    <source>
        <dbReference type="EMBL" id="EEP68928.1"/>
    </source>
</evidence>
<keyword evidence="3" id="KW-1185">Reference proteome</keyword>
<dbReference type="HOGENOM" id="CLU_3311186_0_0_4"/>
<gene>
    <name evidence="2" type="ORF">GCWU000324_00839</name>
</gene>
<evidence type="ECO:0000256" key="1">
    <source>
        <dbReference type="SAM" id="MobiDB-lite"/>
    </source>
</evidence>
<proteinExistence type="predicted"/>
<reference evidence="2" key="1">
    <citation type="submission" date="2009-04" db="EMBL/GenBank/DDBJ databases">
        <authorList>
            <person name="Weinstock G."/>
            <person name="Sodergren E."/>
            <person name="Clifton S."/>
            <person name="Fulton L."/>
            <person name="Fulton B."/>
            <person name="Courtney L."/>
            <person name="Fronick C."/>
            <person name="Harrison M."/>
            <person name="Strong C."/>
            <person name="Farmer C."/>
            <person name="Delahaunty K."/>
            <person name="Markovic C."/>
            <person name="Hall O."/>
            <person name="Minx P."/>
            <person name="Tomlinson C."/>
            <person name="Mitreva M."/>
            <person name="Nelson J."/>
            <person name="Hou S."/>
            <person name="Wollam A."/>
            <person name="Pepin K.H."/>
            <person name="Johnson M."/>
            <person name="Bhonagiri V."/>
            <person name="Nash W.E."/>
            <person name="Warren W."/>
            <person name="Chinwalla A."/>
            <person name="Mardis E.R."/>
            <person name="Wilson R.K."/>
        </authorList>
    </citation>
    <scope>NUCLEOTIDE SEQUENCE [LARGE SCALE GENOMIC DNA]</scope>
    <source>
        <strain evidence="2">ATCC 51147</strain>
    </source>
</reference>
<feature type="region of interest" description="Disordered" evidence="1">
    <location>
        <begin position="1"/>
        <end position="23"/>
    </location>
</feature>
<dbReference type="Proteomes" id="UP000003009">
    <property type="component" value="Unassembled WGS sequence"/>
</dbReference>
<sequence length="39" mass="4101">MKTTPIAPAKKGENFATPHSTIATKIPHSGSLKNISIVL</sequence>
<accession>C4GFC2</accession>
<dbReference type="STRING" id="629741.GCWU000324_00839"/>
<evidence type="ECO:0000313" key="3">
    <source>
        <dbReference type="Proteomes" id="UP000003009"/>
    </source>
</evidence>